<dbReference type="CDD" id="cd00201">
    <property type="entry name" value="WW"/>
    <property type="match status" value="1"/>
</dbReference>
<feature type="region of interest" description="Disordered" evidence="1">
    <location>
        <begin position="172"/>
        <end position="260"/>
    </location>
</feature>
<keyword evidence="2" id="KW-0472">Membrane</keyword>
<keyword evidence="2" id="KW-0812">Transmembrane</keyword>
<feature type="compositionally biased region" description="Low complexity" evidence="1">
    <location>
        <begin position="196"/>
        <end position="205"/>
    </location>
</feature>
<dbReference type="EMBL" id="LWDE02001010">
    <property type="protein sequence ID" value="KAE8242900.1"/>
    <property type="molecule type" value="Genomic_DNA"/>
</dbReference>
<keyword evidence="4" id="KW-1185">Reference proteome</keyword>
<name>A0A8X7MN77_9BASI</name>
<dbReference type="Proteomes" id="UP000077684">
    <property type="component" value="Unassembled WGS sequence"/>
</dbReference>
<protein>
    <recommendedName>
        <fullName evidence="5">WW domain-containing protein</fullName>
    </recommendedName>
</protein>
<organism evidence="3 4">
    <name type="scientific">Tilletia controversa</name>
    <name type="common">dwarf bunt fungus</name>
    <dbReference type="NCBI Taxonomy" id="13291"/>
    <lineage>
        <taxon>Eukaryota</taxon>
        <taxon>Fungi</taxon>
        <taxon>Dikarya</taxon>
        <taxon>Basidiomycota</taxon>
        <taxon>Ustilaginomycotina</taxon>
        <taxon>Exobasidiomycetes</taxon>
        <taxon>Tilletiales</taxon>
        <taxon>Tilletiaceae</taxon>
        <taxon>Tilletia</taxon>
    </lineage>
</organism>
<keyword evidence="2" id="KW-1133">Transmembrane helix</keyword>
<evidence type="ECO:0000256" key="2">
    <source>
        <dbReference type="SAM" id="Phobius"/>
    </source>
</evidence>
<evidence type="ECO:0000313" key="3">
    <source>
        <dbReference type="EMBL" id="KAE8242900.1"/>
    </source>
</evidence>
<reference evidence="3" key="1">
    <citation type="submission" date="2016-04" db="EMBL/GenBank/DDBJ databases">
        <authorList>
            <person name="Nguyen H.D."/>
            <person name="Samba Siva P."/>
            <person name="Cullis J."/>
            <person name="Levesque C.A."/>
            <person name="Hambleton S."/>
        </authorList>
    </citation>
    <scope>NUCLEOTIDE SEQUENCE</scope>
    <source>
        <strain evidence="3">DAOMC 236426</strain>
    </source>
</reference>
<accession>A0A8X7MN77</accession>
<reference evidence="3" key="2">
    <citation type="journal article" date="2019" name="IMA Fungus">
        <title>Genome sequencing and comparison of five Tilletia species to identify candidate genes for the detection of regulated species infecting wheat.</title>
        <authorList>
            <person name="Nguyen H.D.T."/>
            <person name="Sultana T."/>
            <person name="Kesanakurti P."/>
            <person name="Hambleton S."/>
        </authorList>
    </citation>
    <scope>NUCLEOTIDE SEQUENCE</scope>
    <source>
        <strain evidence="3">DAOMC 236426</strain>
    </source>
</reference>
<dbReference type="Gene3D" id="2.20.70.10">
    <property type="match status" value="1"/>
</dbReference>
<feature type="compositionally biased region" description="Low complexity" evidence="1">
    <location>
        <begin position="172"/>
        <end position="187"/>
    </location>
</feature>
<sequence>MARAGRTPERSQAPIRAPEDRPDVLQLLSFSALVLYLLFLGIQAAFVLLPIAVEAIIAVFAFFALGAIIEAVVPVQFRPRLREGFVTEMQDLWNAPSGSGETLRSLASYVAFGGPPLVVQNWPKRIPIDDLVMHGKTVIELNTDTSTPVQNSSSAGATHGLLAAVSASSASLASATPSSGPSASVPSPGQPQGTSPAAAAHPAAANLQRGQSASSSAIPTPEPSTSSSTAPSSTAAAAGPAGLQVQQSAPPGPSVQSANASGFRFSGASAAGLSWGVSNANQTTQCVGRNCFSTKCDAHNSDENGPLPRWSWQLSHNGRKYFINHNEIFDIPTWVRPSNEATAK</sequence>
<evidence type="ECO:0008006" key="5">
    <source>
        <dbReference type="Google" id="ProtNLM"/>
    </source>
</evidence>
<evidence type="ECO:0000256" key="1">
    <source>
        <dbReference type="SAM" id="MobiDB-lite"/>
    </source>
</evidence>
<gene>
    <name evidence="3" type="ORF">A4X06_0g6692</name>
</gene>
<comment type="caution">
    <text evidence="3">The sequence shown here is derived from an EMBL/GenBank/DDBJ whole genome shotgun (WGS) entry which is preliminary data.</text>
</comment>
<feature type="compositionally biased region" description="Low complexity" evidence="1">
    <location>
        <begin position="212"/>
        <end position="241"/>
    </location>
</feature>
<feature type="transmembrane region" description="Helical" evidence="2">
    <location>
        <begin position="55"/>
        <end position="73"/>
    </location>
</feature>
<proteinExistence type="predicted"/>
<evidence type="ECO:0000313" key="4">
    <source>
        <dbReference type="Proteomes" id="UP000077684"/>
    </source>
</evidence>
<dbReference type="InterPro" id="IPR001202">
    <property type="entry name" value="WW_dom"/>
</dbReference>
<feature type="transmembrane region" description="Helical" evidence="2">
    <location>
        <begin position="24"/>
        <end position="49"/>
    </location>
</feature>
<dbReference type="AlphaFoldDB" id="A0A8X7MN77"/>